<evidence type="ECO:0008006" key="2">
    <source>
        <dbReference type="Google" id="ProtNLM"/>
    </source>
</evidence>
<dbReference type="EMBL" id="JAAGLU010000021">
    <property type="protein sequence ID" value="NEC88930.1"/>
    <property type="molecule type" value="Genomic_DNA"/>
</dbReference>
<name>A0A6B3BXQ1_9ACTN</name>
<organism evidence="1">
    <name type="scientific">Streptomyces sp. SID12501</name>
    <dbReference type="NCBI Taxonomy" id="2706042"/>
    <lineage>
        <taxon>Bacteria</taxon>
        <taxon>Bacillati</taxon>
        <taxon>Actinomycetota</taxon>
        <taxon>Actinomycetes</taxon>
        <taxon>Kitasatosporales</taxon>
        <taxon>Streptomycetaceae</taxon>
        <taxon>Streptomyces</taxon>
    </lineage>
</organism>
<evidence type="ECO:0000313" key="1">
    <source>
        <dbReference type="EMBL" id="NEC88930.1"/>
    </source>
</evidence>
<protein>
    <recommendedName>
        <fullName evidence="2">DNA-binding protein</fullName>
    </recommendedName>
</protein>
<feature type="non-terminal residue" evidence="1">
    <location>
        <position position="1"/>
    </location>
</feature>
<proteinExistence type="predicted"/>
<gene>
    <name evidence="1" type="ORF">G3I71_24650</name>
</gene>
<reference evidence="1" key="1">
    <citation type="submission" date="2020-01" db="EMBL/GenBank/DDBJ databases">
        <title>Insect and environment-associated Actinomycetes.</title>
        <authorList>
            <person name="Currrie C."/>
            <person name="Chevrette M."/>
            <person name="Carlson C."/>
            <person name="Stubbendieck R."/>
            <person name="Wendt-Pienkowski E."/>
        </authorList>
    </citation>
    <scope>NUCLEOTIDE SEQUENCE</scope>
    <source>
        <strain evidence="1">SID12501</strain>
    </source>
</reference>
<comment type="caution">
    <text evidence="1">The sequence shown here is derived from an EMBL/GenBank/DDBJ whole genome shotgun (WGS) entry which is preliminary data.</text>
</comment>
<sequence>EYLGISIRRIHNLNAADNDFPEPEYTGRTPTWTTGQLDAWRTAHPARRHNIRTQR</sequence>
<dbReference type="AlphaFoldDB" id="A0A6B3BXQ1"/>
<accession>A0A6B3BXQ1</accession>